<evidence type="ECO:0000313" key="11">
    <source>
        <dbReference type="Proteomes" id="UP001629113"/>
    </source>
</evidence>
<comment type="caution">
    <text evidence="10">The sequence shown here is derived from an EMBL/GenBank/DDBJ whole genome shotgun (WGS) entry which is preliminary data.</text>
</comment>
<evidence type="ECO:0000256" key="6">
    <source>
        <dbReference type="ARBA" id="ARBA00022840"/>
    </source>
</evidence>
<evidence type="ECO:0000259" key="9">
    <source>
        <dbReference type="PROSITE" id="PS50011"/>
    </source>
</evidence>
<feature type="domain" description="Protein kinase" evidence="9">
    <location>
        <begin position="55"/>
        <end position="390"/>
    </location>
</feature>
<keyword evidence="6" id="KW-0067">ATP-binding</keyword>
<evidence type="ECO:0000256" key="7">
    <source>
        <dbReference type="ARBA" id="ARBA00047899"/>
    </source>
</evidence>
<evidence type="ECO:0000256" key="3">
    <source>
        <dbReference type="ARBA" id="ARBA00022679"/>
    </source>
</evidence>
<dbReference type="PROSITE" id="PS50011">
    <property type="entry name" value="PROTEIN_KINASE_DOM"/>
    <property type="match status" value="1"/>
</dbReference>
<dbReference type="InterPro" id="IPR051334">
    <property type="entry name" value="SRPK"/>
</dbReference>
<dbReference type="PANTHER" id="PTHR47634">
    <property type="entry name" value="PROTEIN KINASE DOMAIN-CONTAINING PROTEIN-RELATED"/>
    <property type="match status" value="1"/>
</dbReference>
<dbReference type="PANTHER" id="PTHR47634:SF9">
    <property type="entry name" value="PROTEIN KINASE DOMAIN-CONTAINING PROTEIN-RELATED"/>
    <property type="match status" value="1"/>
</dbReference>
<dbReference type="Proteomes" id="UP001629113">
    <property type="component" value="Unassembled WGS sequence"/>
</dbReference>
<protein>
    <recommendedName>
        <fullName evidence="1">non-specific serine/threonine protein kinase</fullName>
        <ecNumber evidence="1">2.7.11.1</ecNumber>
    </recommendedName>
</protein>
<proteinExistence type="predicted"/>
<keyword evidence="2" id="KW-0723">Serine/threonine-protein kinase</keyword>
<dbReference type="Pfam" id="PF00069">
    <property type="entry name" value="Pkinase"/>
    <property type="match status" value="1"/>
</dbReference>
<dbReference type="SUPFAM" id="SSF56112">
    <property type="entry name" value="Protein kinase-like (PK-like)"/>
    <property type="match status" value="1"/>
</dbReference>
<evidence type="ECO:0000256" key="1">
    <source>
        <dbReference type="ARBA" id="ARBA00012513"/>
    </source>
</evidence>
<keyword evidence="11" id="KW-1185">Reference proteome</keyword>
<evidence type="ECO:0000256" key="8">
    <source>
        <dbReference type="ARBA" id="ARBA00048679"/>
    </source>
</evidence>
<evidence type="ECO:0000256" key="4">
    <source>
        <dbReference type="ARBA" id="ARBA00022741"/>
    </source>
</evidence>
<dbReference type="InterPro" id="IPR011009">
    <property type="entry name" value="Kinase-like_dom_sf"/>
</dbReference>
<keyword evidence="3" id="KW-0808">Transferase</keyword>
<sequence>MAESIDRPASPLRKPRKATYAAIDEDLLLEEETLGSYEADRYYPVHIGELFENRYQVIGKLGFGSQSTVWLCRDLVKHKYVTVKVYSTITTQGAQEERVYARLKSKVDLSETGTIRDLLDIFELPGAKGKHVCIVHKVLGTTAERLAELFPGRRMLHPLVLLAADSLIVDLSQLHDVQPSNVLLVHDKENDEFTKTFEQGERSHPSLRRVDSRNGRHIYSSRALGIPENLARYSLCDYGAAVFGQREYTHDAMPDLYRAPEIILRMPWNEKIDIWSLGLTLWTLYEGGPLFQDTKLGRNRSRTAHLARMIAVLGPPPDDLLQRGSCSKQFFDESGIFKGEEDIVPFSLEDEMLSLKGKEKSLFLAFLRRTLQWRPEDRPSAAQLRNDPFLQQLQ</sequence>
<accession>A0ABR4PHI9</accession>
<name>A0ABR4PHI9_9HELO</name>
<comment type="catalytic activity">
    <reaction evidence="8">
        <text>L-seryl-[protein] + ATP = O-phospho-L-seryl-[protein] + ADP + H(+)</text>
        <dbReference type="Rhea" id="RHEA:17989"/>
        <dbReference type="Rhea" id="RHEA-COMP:9863"/>
        <dbReference type="Rhea" id="RHEA-COMP:11604"/>
        <dbReference type="ChEBI" id="CHEBI:15378"/>
        <dbReference type="ChEBI" id="CHEBI:29999"/>
        <dbReference type="ChEBI" id="CHEBI:30616"/>
        <dbReference type="ChEBI" id="CHEBI:83421"/>
        <dbReference type="ChEBI" id="CHEBI:456216"/>
        <dbReference type="EC" id="2.7.11.1"/>
    </reaction>
</comment>
<gene>
    <name evidence="10" type="ORF">PVAG01_04550</name>
</gene>
<dbReference type="EMBL" id="JBFCZG010000004">
    <property type="protein sequence ID" value="KAL3422803.1"/>
    <property type="molecule type" value="Genomic_DNA"/>
</dbReference>
<dbReference type="EC" id="2.7.11.1" evidence="1"/>
<dbReference type="InterPro" id="IPR000719">
    <property type="entry name" value="Prot_kinase_dom"/>
</dbReference>
<reference evidence="10 11" key="1">
    <citation type="submission" date="2024-06" db="EMBL/GenBank/DDBJ databases">
        <title>Complete genome of Phlyctema vagabunda strain 19-DSS-EL-015.</title>
        <authorList>
            <person name="Fiorenzani C."/>
        </authorList>
    </citation>
    <scope>NUCLEOTIDE SEQUENCE [LARGE SCALE GENOMIC DNA]</scope>
    <source>
        <strain evidence="10 11">19-DSS-EL-015</strain>
    </source>
</reference>
<dbReference type="Gene3D" id="3.30.200.20">
    <property type="entry name" value="Phosphorylase Kinase, domain 1"/>
    <property type="match status" value="1"/>
</dbReference>
<evidence type="ECO:0000256" key="5">
    <source>
        <dbReference type="ARBA" id="ARBA00022777"/>
    </source>
</evidence>
<keyword evidence="5" id="KW-0418">Kinase</keyword>
<dbReference type="SMART" id="SM00220">
    <property type="entry name" value="S_TKc"/>
    <property type="match status" value="1"/>
</dbReference>
<organism evidence="10 11">
    <name type="scientific">Phlyctema vagabunda</name>
    <dbReference type="NCBI Taxonomy" id="108571"/>
    <lineage>
        <taxon>Eukaryota</taxon>
        <taxon>Fungi</taxon>
        <taxon>Dikarya</taxon>
        <taxon>Ascomycota</taxon>
        <taxon>Pezizomycotina</taxon>
        <taxon>Leotiomycetes</taxon>
        <taxon>Helotiales</taxon>
        <taxon>Dermateaceae</taxon>
        <taxon>Phlyctema</taxon>
    </lineage>
</organism>
<comment type="catalytic activity">
    <reaction evidence="7">
        <text>L-threonyl-[protein] + ATP = O-phospho-L-threonyl-[protein] + ADP + H(+)</text>
        <dbReference type="Rhea" id="RHEA:46608"/>
        <dbReference type="Rhea" id="RHEA-COMP:11060"/>
        <dbReference type="Rhea" id="RHEA-COMP:11605"/>
        <dbReference type="ChEBI" id="CHEBI:15378"/>
        <dbReference type="ChEBI" id="CHEBI:30013"/>
        <dbReference type="ChEBI" id="CHEBI:30616"/>
        <dbReference type="ChEBI" id="CHEBI:61977"/>
        <dbReference type="ChEBI" id="CHEBI:456216"/>
        <dbReference type="EC" id="2.7.11.1"/>
    </reaction>
</comment>
<evidence type="ECO:0000256" key="2">
    <source>
        <dbReference type="ARBA" id="ARBA00022527"/>
    </source>
</evidence>
<evidence type="ECO:0000313" key="10">
    <source>
        <dbReference type="EMBL" id="KAL3422803.1"/>
    </source>
</evidence>
<dbReference type="Gene3D" id="1.10.510.10">
    <property type="entry name" value="Transferase(Phosphotransferase) domain 1"/>
    <property type="match status" value="1"/>
</dbReference>
<keyword evidence="4" id="KW-0547">Nucleotide-binding</keyword>